<name>A0A1I7K1R1_9GAMM</name>
<dbReference type="InterPro" id="IPR045584">
    <property type="entry name" value="Pilin-like"/>
</dbReference>
<dbReference type="OrthoDB" id="6194160at2"/>
<accession>A0A1I7K1R1</accession>
<reference evidence="3" key="1">
    <citation type="submission" date="2016-10" db="EMBL/GenBank/DDBJ databases">
        <authorList>
            <person name="Varghese N."/>
            <person name="Submissions S."/>
        </authorList>
    </citation>
    <scope>NUCLEOTIDE SEQUENCE [LARGE SCALE GENOMIC DNA]</scope>
    <source>
        <strain evidence="3">CGMCC 1.6981</strain>
    </source>
</reference>
<evidence type="ECO:0000256" key="1">
    <source>
        <dbReference type="SAM" id="Phobius"/>
    </source>
</evidence>
<dbReference type="Proteomes" id="UP000198693">
    <property type="component" value="Unassembled WGS sequence"/>
</dbReference>
<keyword evidence="1" id="KW-0472">Membrane</keyword>
<dbReference type="Pfam" id="PF07963">
    <property type="entry name" value="N_methyl"/>
    <property type="match status" value="1"/>
</dbReference>
<feature type="transmembrane region" description="Helical" evidence="1">
    <location>
        <begin position="12"/>
        <end position="33"/>
    </location>
</feature>
<dbReference type="NCBIfam" id="TIGR02523">
    <property type="entry name" value="type_IV_pilV"/>
    <property type="match status" value="1"/>
</dbReference>
<dbReference type="RefSeq" id="WP_089797086.1">
    <property type="nucleotide sequence ID" value="NZ_FPBP01000014.1"/>
</dbReference>
<dbReference type="NCBIfam" id="TIGR02532">
    <property type="entry name" value="IV_pilin_GFxxxE"/>
    <property type="match status" value="1"/>
</dbReference>
<keyword evidence="1" id="KW-0812">Transmembrane</keyword>
<dbReference type="EMBL" id="FPBP01000014">
    <property type="protein sequence ID" value="SFU91386.1"/>
    <property type="molecule type" value="Genomic_DNA"/>
</dbReference>
<dbReference type="InterPro" id="IPR012902">
    <property type="entry name" value="N_methyl_site"/>
</dbReference>
<dbReference type="SUPFAM" id="SSF54523">
    <property type="entry name" value="Pili subunits"/>
    <property type="match status" value="1"/>
</dbReference>
<dbReference type="PROSITE" id="PS00409">
    <property type="entry name" value="PROKAR_NTER_METHYL"/>
    <property type="match status" value="1"/>
</dbReference>
<dbReference type="InterPro" id="IPR013362">
    <property type="entry name" value="Pilus_4_PilV"/>
</dbReference>
<proteinExistence type="predicted"/>
<keyword evidence="3" id="KW-1185">Reference proteome</keyword>
<dbReference type="AlphaFoldDB" id="A0A1I7K1R1"/>
<dbReference type="STRING" id="463301.SAMN04487955_11417"/>
<evidence type="ECO:0000313" key="3">
    <source>
        <dbReference type="Proteomes" id="UP000198693"/>
    </source>
</evidence>
<keyword evidence="1" id="KW-1133">Transmembrane helix</keyword>
<sequence>MAFRPLRQHGFTLIEALVALLVLSIGLLGVAAMQLEALKSAHAAYQRSIASLAAQDAQERLWGQLALDGGACPTWANANDIGGVDVTSWDASWAEYLPDFNSDEAGTGGSVTAVVPNNECEFSITVSWSEGRFSDEGNPEFNYTVRLTGE</sequence>
<evidence type="ECO:0000313" key="2">
    <source>
        <dbReference type="EMBL" id="SFU91386.1"/>
    </source>
</evidence>
<organism evidence="2 3">
    <name type="scientific">Halomonas korlensis</name>
    <dbReference type="NCBI Taxonomy" id="463301"/>
    <lineage>
        <taxon>Bacteria</taxon>
        <taxon>Pseudomonadati</taxon>
        <taxon>Pseudomonadota</taxon>
        <taxon>Gammaproteobacteria</taxon>
        <taxon>Oceanospirillales</taxon>
        <taxon>Halomonadaceae</taxon>
        <taxon>Halomonas</taxon>
    </lineage>
</organism>
<gene>
    <name evidence="2" type="ORF">SAMN04487955_11417</name>
</gene>
<protein>
    <submittedName>
        <fullName evidence="2">Type IV pilus assembly protein PilV</fullName>
    </submittedName>
</protein>